<name>A0ABU6A9Q8_9PSEU</name>
<dbReference type="Proteomes" id="UP001327093">
    <property type="component" value="Unassembled WGS sequence"/>
</dbReference>
<feature type="transmembrane region" description="Helical" evidence="1">
    <location>
        <begin position="102"/>
        <end position="129"/>
    </location>
</feature>
<feature type="transmembrane region" description="Helical" evidence="1">
    <location>
        <begin position="175"/>
        <end position="193"/>
    </location>
</feature>
<dbReference type="EMBL" id="JAWLNX010000007">
    <property type="protein sequence ID" value="MEB3368271.1"/>
    <property type="molecule type" value="Genomic_DNA"/>
</dbReference>
<keyword evidence="1" id="KW-0812">Transmembrane</keyword>
<feature type="transmembrane region" description="Helical" evidence="1">
    <location>
        <begin position="205"/>
        <end position="227"/>
    </location>
</feature>
<feature type="transmembrane region" description="Helical" evidence="1">
    <location>
        <begin position="233"/>
        <end position="250"/>
    </location>
</feature>
<evidence type="ECO:0000313" key="3">
    <source>
        <dbReference type="Proteomes" id="UP001327093"/>
    </source>
</evidence>
<reference evidence="2 3" key="1">
    <citation type="submission" date="2023-10" db="EMBL/GenBank/DDBJ databases">
        <title>Saccharopolyspora sp. nov., isolated from mangrove soil.</title>
        <authorList>
            <person name="Lu Y."/>
            <person name="Liu W."/>
        </authorList>
    </citation>
    <scope>NUCLEOTIDE SEQUENCE [LARGE SCALE GENOMIC DNA]</scope>
    <source>
        <strain evidence="2 3">S2-29</strain>
    </source>
</reference>
<feature type="transmembrane region" description="Helical" evidence="1">
    <location>
        <begin position="31"/>
        <end position="49"/>
    </location>
</feature>
<accession>A0ABU6A9Q8</accession>
<evidence type="ECO:0008006" key="4">
    <source>
        <dbReference type="Google" id="ProtNLM"/>
    </source>
</evidence>
<keyword evidence="3" id="KW-1185">Reference proteome</keyword>
<feature type="transmembrane region" description="Helical" evidence="1">
    <location>
        <begin position="150"/>
        <end position="169"/>
    </location>
</feature>
<gene>
    <name evidence="2" type="ORF">R4I43_12725</name>
</gene>
<proteinExistence type="predicted"/>
<keyword evidence="1" id="KW-1133">Transmembrane helix</keyword>
<comment type="caution">
    <text evidence="2">The sequence shown here is derived from an EMBL/GenBank/DDBJ whole genome shotgun (WGS) entry which is preliminary data.</text>
</comment>
<sequence>MSILLLKLFLAPVLVVASTLAGRRWGPSVTGVLVGLPVVAGPILLISYLQHGAAFISDAAVSCLLGLVSIAAFAVVFSHVGRRFGWFATLTTSWTVVLAVDFALSLLAPVTALVAVGLTIAATGAAMILMPSSEPHRSDAPPPSLPSWDLPSRAVATAVLVFAVTTASGALGPNWTGLLAPFPTAISVVATFAHAQCGPAATARTLSGAVLSLFSFATFCLSVALLVRPIGGAAFLIGAVVTSAVQVLVMRTRTTLHDRRSTLQA</sequence>
<keyword evidence="1" id="KW-0472">Membrane</keyword>
<dbReference type="RefSeq" id="WP_324265798.1">
    <property type="nucleotide sequence ID" value="NZ_JAWLNX010000007.1"/>
</dbReference>
<organism evidence="2 3">
    <name type="scientific">Saccharopolyspora mangrovi</name>
    <dbReference type="NCBI Taxonomy" id="3082379"/>
    <lineage>
        <taxon>Bacteria</taxon>
        <taxon>Bacillati</taxon>
        <taxon>Actinomycetota</taxon>
        <taxon>Actinomycetes</taxon>
        <taxon>Pseudonocardiales</taxon>
        <taxon>Pseudonocardiaceae</taxon>
        <taxon>Saccharopolyspora</taxon>
    </lineage>
</organism>
<feature type="transmembrane region" description="Helical" evidence="1">
    <location>
        <begin position="61"/>
        <end position="82"/>
    </location>
</feature>
<evidence type="ECO:0000313" key="2">
    <source>
        <dbReference type="EMBL" id="MEB3368271.1"/>
    </source>
</evidence>
<evidence type="ECO:0000256" key="1">
    <source>
        <dbReference type="SAM" id="Phobius"/>
    </source>
</evidence>
<protein>
    <recommendedName>
        <fullName evidence="4">Integral membrane protein</fullName>
    </recommendedName>
</protein>